<dbReference type="InterPro" id="IPR000262">
    <property type="entry name" value="FMN-dep_DH"/>
</dbReference>
<dbReference type="InterPro" id="IPR013785">
    <property type="entry name" value="Aldolase_TIM"/>
</dbReference>
<organism evidence="4 5">
    <name type="scientific">Gracilibacillus kekensis</name>
    <dbReference type="NCBI Taxonomy" id="1027249"/>
    <lineage>
        <taxon>Bacteria</taxon>
        <taxon>Bacillati</taxon>
        <taxon>Bacillota</taxon>
        <taxon>Bacilli</taxon>
        <taxon>Bacillales</taxon>
        <taxon>Bacillaceae</taxon>
        <taxon>Gracilibacillus</taxon>
    </lineage>
</organism>
<sequence>MVKTIIRKSKEEEVKERAINQLSKDSQDYLSEITKPSIRPTSFQLNKGEPSKNKISPLLLGAIGAQTYFHEDGELASAIAAQKQGIPFVVSSHSAYSLEEISDAVPDSELWFQAHLFKDRSLTKNFIQRAELSGYQAIILSISDDTVNLNADLLDKGITNFIVDPIFAKKNYKSSLTIKEQITQEYQDREITWEDIRYLQQFTTLPIYIYGDLTIDDVRSALRHQIDGLIFTNIPSSTTDLLAKVNTIVGDKLKVVIETDVETQENLNQYLLQGADAISIKMNYIYGLATSGVSGVERVIDELNA</sequence>
<feature type="domain" description="FMN hydroxy acid dehydrogenase" evidence="3">
    <location>
        <begin position="1"/>
        <end position="305"/>
    </location>
</feature>
<reference evidence="4 5" key="1">
    <citation type="submission" date="2016-11" db="EMBL/GenBank/DDBJ databases">
        <authorList>
            <person name="Jaros S."/>
            <person name="Januszkiewicz K."/>
            <person name="Wedrychowicz H."/>
        </authorList>
    </citation>
    <scope>NUCLEOTIDE SEQUENCE [LARGE SCALE GENOMIC DNA]</scope>
    <source>
        <strain evidence="4 5">CGMCC 1.10681</strain>
    </source>
</reference>
<dbReference type="GO" id="GO:0016491">
    <property type="term" value="F:oxidoreductase activity"/>
    <property type="evidence" value="ECO:0007669"/>
    <property type="project" value="UniProtKB-KW"/>
</dbReference>
<dbReference type="PANTHER" id="PTHR10578">
    <property type="entry name" value="S -2-HYDROXY-ACID OXIDASE-RELATED"/>
    <property type="match status" value="1"/>
</dbReference>
<dbReference type="SUPFAM" id="SSF51395">
    <property type="entry name" value="FMN-linked oxidoreductases"/>
    <property type="match status" value="1"/>
</dbReference>
<dbReference type="Proteomes" id="UP000184184">
    <property type="component" value="Unassembled WGS sequence"/>
</dbReference>
<dbReference type="Gene3D" id="3.20.20.70">
    <property type="entry name" value="Aldolase class I"/>
    <property type="match status" value="1"/>
</dbReference>
<proteinExistence type="predicted"/>
<keyword evidence="2" id="KW-0560">Oxidoreductase</keyword>
<dbReference type="RefSeq" id="WP_073201030.1">
    <property type="nucleotide sequence ID" value="NZ_FRCZ01000002.1"/>
</dbReference>
<evidence type="ECO:0000313" key="4">
    <source>
        <dbReference type="EMBL" id="SHM95058.1"/>
    </source>
</evidence>
<dbReference type="AlphaFoldDB" id="A0A1M7MV75"/>
<dbReference type="PROSITE" id="PS51349">
    <property type="entry name" value="FMN_HYDROXY_ACID_DH_2"/>
    <property type="match status" value="1"/>
</dbReference>
<dbReference type="EMBL" id="FRCZ01000002">
    <property type="protein sequence ID" value="SHM95058.1"/>
    <property type="molecule type" value="Genomic_DNA"/>
</dbReference>
<evidence type="ECO:0000313" key="5">
    <source>
        <dbReference type="Proteomes" id="UP000184184"/>
    </source>
</evidence>
<dbReference type="STRING" id="1027249.SAMN05216179_1387"/>
<dbReference type="OrthoDB" id="9770452at2"/>
<accession>A0A1M7MV75</accession>
<evidence type="ECO:0000259" key="3">
    <source>
        <dbReference type="PROSITE" id="PS51349"/>
    </source>
</evidence>
<dbReference type="Pfam" id="PF01070">
    <property type="entry name" value="FMN_dh"/>
    <property type="match status" value="1"/>
</dbReference>
<dbReference type="GO" id="GO:0016853">
    <property type="term" value="F:isomerase activity"/>
    <property type="evidence" value="ECO:0007669"/>
    <property type="project" value="UniProtKB-KW"/>
</dbReference>
<keyword evidence="4" id="KW-0413">Isomerase</keyword>
<evidence type="ECO:0000256" key="2">
    <source>
        <dbReference type="ARBA" id="ARBA00023002"/>
    </source>
</evidence>
<protein>
    <submittedName>
        <fullName evidence="4">FMN-dependent dehydrogenase, includes L-lactate dehydrogenase and type II isopentenyl diphosphate isomerase</fullName>
    </submittedName>
</protein>
<comment type="cofactor">
    <cofactor evidence="1">
        <name>FMN</name>
        <dbReference type="ChEBI" id="CHEBI:58210"/>
    </cofactor>
</comment>
<gene>
    <name evidence="4" type="ORF">SAMN05216179_1387</name>
</gene>
<keyword evidence="5" id="KW-1185">Reference proteome</keyword>
<name>A0A1M7MV75_9BACI</name>
<dbReference type="InterPro" id="IPR037396">
    <property type="entry name" value="FMN_HAD"/>
</dbReference>
<evidence type="ECO:0000256" key="1">
    <source>
        <dbReference type="ARBA" id="ARBA00001917"/>
    </source>
</evidence>
<dbReference type="PANTHER" id="PTHR10578:SF143">
    <property type="entry name" value="FMN-DEPENDENT ALPHA-HYDROXY ACID DEHYDROGENASE PB1A11.03"/>
    <property type="match status" value="1"/>
</dbReference>